<evidence type="ECO:0000313" key="2">
    <source>
        <dbReference type="EMBL" id="WVZ90349.1"/>
    </source>
</evidence>
<dbReference type="Proteomes" id="UP001341281">
    <property type="component" value="Chromosome 08"/>
</dbReference>
<gene>
    <name evidence="2" type="ORF">U9M48_036658</name>
</gene>
<feature type="region of interest" description="Disordered" evidence="1">
    <location>
        <begin position="1"/>
        <end position="53"/>
    </location>
</feature>
<protein>
    <submittedName>
        <fullName evidence="2">Uncharacterized protein</fullName>
    </submittedName>
</protein>
<proteinExistence type="predicted"/>
<organism evidence="2 3">
    <name type="scientific">Paspalum notatum var. saurae</name>
    <dbReference type="NCBI Taxonomy" id="547442"/>
    <lineage>
        <taxon>Eukaryota</taxon>
        <taxon>Viridiplantae</taxon>
        <taxon>Streptophyta</taxon>
        <taxon>Embryophyta</taxon>
        <taxon>Tracheophyta</taxon>
        <taxon>Spermatophyta</taxon>
        <taxon>Magnoliopsida</taxon>
        <taxon>Liliopsida</taxon>
        <taxon>Poales</taxon>
        <taxon>Poaceae</taxon>
        <taxon>PACMAD clade</taxon>
        <taxon>Panicoideae</taxon>
        <taxon>Andropogonodae</taxon>
        <taxon>Paspaleae</taxon>
        <taxon>Paspalinae</taxon>
        <taxon>Paspalum</taxon>
    </lineage>
</organism>
<accession>A0AAQ3UEW1</accession>
<evidence type="ECO:0000256" key="1">
    <source>
        <dbReference type="SAM" id="MobiDB-lite"/>
    </source>
</evidence>
<keyword evidence="3" id="KW-1185">Reference proteome</keyword>
<dbReference type="AlphaFoldDB" id="A0AAQ3UEW1"/>
<reference evidence="2 3" key="1">
    <citation type="submission" date="2024-02" db="EMBL/GenBank/DDBJ databases">
        <title>High-quality chromosome-scale genome assembly of Pensacola bahiagrass (Paspalum notatum Flugge var. saurae).</title>
        <authorList>
            <person name="Vega J.M."/>
            <person name="Podio M."/>
            <person name="Orjuela J."/>
            <person name="Siena L.A."/>
            <person name="Pessino S.C."/>
            <person name="Combes M.C."/>
            <person name="Mariac C."/>
            <person name="Albertini E."/>
            <person name="Pupilli F."/>
            <person name="Ortiz J.P.A."/>
            <person name="Leblanc O."/>
        </authorList>
    </citation>
    <scope>NUCLEOTIDE SEQUENCE [LARGE SCALE GENOMIC DNA]</scope>
    <source>
        <strain evidence="2">R1</strain>
        <tissue evidence="2">Leaf</tissue>
    </source>
</reference>
<sequence length="73" mass="8009">MGQCSFSRQPEAEQVGQEPPAAAVAVDGRKRQEQEQRRKKAAAAAAHMNQPYQASSHDELVLMVSLDSITKIM</sequence>
<feature type="compositionally biased region" description="Basic and acidic residues" evidence="1">
    <location>
        <begin position="27"/>
        <end position="36"/>
    </location>
</feature>
<dbReference type="EMBL" id="CP144752">
    <property type="protein sequence ID" value="WVZ90349.1"/>
    <property type="molecule type" value="Genomic_DNA"/>
</dbReference>
<name>A0AAQ3UEW1_PASNO</name>
<evidence type="ECO:0000313" key="3">
    <source>
        <dbReference type="Proteomes" id="UP001341281"/>
    </source>
</evidence>